<dbReference type="NCBIfam" id="NF045849">
    <property type="entry name" value="ICE_MMCAP2_0565"/>
    <property type="match status" value="1"/>
</dbReference>
<evidence type="ECO:0000313" key="3">
    <source>
        <dbReference type="Proteomes" id="UP000028537"/>
    </source>
</evidence>
<dbReference type="AlphaFoldDB" id="A0A084EZ33"/>
<comment type="caution">
    <text evidence="2">The sequence shown here is derived from an EMBL/GenBank/DDBJ whole genome shotgun (WGS) entry which is preliminary data.</text>
</comment>
<dbReference type="Proteomes" id="UP000028537">
    <property type="component" value="Unassembled WGS sequence"/>
</dbReference>
<evidence type="ECO:0000313" key="2">
    <source>
        <dbReference type="EMBL" id="KEZ23225.1"/>
    </source>
</evidence>
<feature type="transmembrane region" description="Helical" evidence="1">
    <location>
        <begin position="32"/>
        <end position="54"/>
    </location>
</feature>
<keyword evidence="1" id="KW-1133">Transmembrane helix</keyword>
<dbReference type="RefSeq" id="WP_038102724.1">
    <property type="nucleotide sequence ID" value="NZ_JFDP01000049.1"/>
</dbReference>
<sequence>MNFIESTLYQATGSADVVKKAFESLEGEVQNWFNLIIGGLAGLVGLFVIAITIIRAIKITKTDNPEERKALVKSIIIAWSCVAAIILVLIVGNVVIEAIKSTTANGIKKS</sequence>
<proteinExistence type="predicted"/>
<gene>
    <name evidence="2" type="ORF">UDIV_3890</name>
</gene>
<keyword evidence="1" id="KW-0472">Membrane</keyword>
<dbReference type="EMBL" id="JFDP01000049">
    <property type="protein sequence ID" value="KEZ23225.1"/>
    <property type="molecule type" value="Genomic_DNA"/>
</dbReference>
<evidence type="ECO:0000256" key="1">
    <source>
        <dbReference type="SAM" id="Phobius"/>
    </source>
</evidence>
<reference evidence="2 3" key="1">
    <citation type="submission" date="2014-02" db="EMBL/GenBank/DDBJ databases">
        <title>Genome sequence of Ureaplasma diversum strain 246.</title>
        <authorList>
            <person name="Sirand-Pugnet P."/>
            <person name="Breton M."/>
            <person name="Dordet-Frisoni E."/>
            <person name="Baranowski E."/>
            <person name="Barre A."/>
            <person name="Couture C."/>
            <person name="Dupuy V."/>
            <person name="Gaurivaud P."/>
            <person name="Jacob D."/>
            <person name="Lemaitre C."/>
            <person name="Manso-Silvan L."/>
            <person name="Nikolski M."/>
            <person name="Nouvel L.-X."/>
            <person name="Poumarat F."/>
            <person name="Tardy F."/>
            <person name="Thebault P."/>
            <person name="Theil S."/>
            <person name="Citti C."/>
            <person name="Thiaucourt F."/>
            <person name="Blanchard A."/>
        </authorList>
    </citation>
    <scope>NUCLEOTIDE SEQUENCE [LARGE SCALE GENOMIC DNA]</scope>
    <source>
        <strain evidence="2 3">NCTC 246</strain>
    </source>
</reference>
<accession>A0A084EZ33</accession>
<keyword evidence="3" id="KW-1185">Reference proteome</keyword>
<keyword evidence="1" id="KW-0812">Transmembrane</keyword>
<name>A0A084EZ33_9BACT</name>
<organism evidence="2 3">
    <name type="scientific">Ureaplasma diversum NCTC 246</name>
    <dbReference type="NCBI Taxonomy" id="1188241"/>
    <lineage>
        <taxon>Bacteria</taxon>
        <taxon>Bacillati</taxon>
        <taxon>Mycoplasmatota</taxon>
        <taxon>Mycoplasmoidales</taxon>
        <taxon>Mycoplasmoidaceae</taxon>
        <taxon>Ureaplasma</taxon>
    </lineage>
</organism>
<protein>
    <submittedName>
        <fullName evidence="2">Uncharacterized protein</fullName>
    </submittedName>
</protein>
<feature type="transmembrane region" description="Helical" evidence="1">
    <location>
        <begin position="75"/>
        <end position="96"/>
    </location>
</feature>